<dbReference type="InterPro" id="IPR035919">
    <property type="entry name" value="EAL_sf"/>
</dbReference>
<dbReference type="PROSITE" id="PS50887">
    <property type="entry name" value="GGDEF"/>
    <property type="match status" value="1"/>
</dbReference>
<dbReference type="PROSITE" id="PS50883">
    <property type="entry name" value="EAL"/>
    <property type="match status" value="1"/>
</dbReference>
<dbReference type="SMART" id="SM00267">
    <property type="entry name" value="GGDEF"/>
    <property type="match status" value="1"/>
</dbReference>
<dbReference type="InterPro" id="IPR003660">
    <property type="entry name" value="HAMP_dom"/>
</dbReference>
<feature type="compositionally biased region" description="Low complexity" evidence="1">
    <location>
        <begin position="545"/>
        <end position="572"/>
    </location>
</feature>
<evidence type="ECO:0000259" key="3">
    <source>
        <dbReference type="PROSITE" id="PS50883"/>
    </source>
</evidence>
<evidence type="ECO:0000256" key="2">
    <source>
        <dbReference type="SAM" id="Phobius"/>
    </source>
</evidence>
<dbReference type="CDD" id="cd01948">
    <property type="entry name" value="EAL"/>
    <property type="match status" value="1"/>
</dbReference>
<dbReference type="InterPro" id="IPR000160">
    <property type="entry name" value="GGDEF_dom"/>
</dbReference>
<dbReference type="NCBIfam" id="TIGR00254">
    <property type="entry name" value="GGDEF"/>
    <property type="match status" value="1"/>
</dbReference>
<dbReference type="RefSeq" id="WP_341424778.1">
    <property type="nucleotide sequence ID" value="NZ_JBBUTG010000003.1"/>
</dbReference>
<dbReference type="InterPro" id="IPR043128">
    <property type="entry name" value="Rev_trsase/Diguanyl_cyclase"/>
</dbReference>
<dbReference type="SMART" id="SM00304">
    <property type="entry name" value="HAMP"/>
    <property type="match status" value="1"/>
</dbReference>
<dbReference type="CDD" id="cd01949">
    <property type="entry name" value="GGDEF"/>
    <property type="match status" value="1"/>
</dbReference>
<keyword evidence="2" id="KW-1133">Transmembrane helix</keyword>
<dbReference type="Pfam" id="PF00990">
    <property type="entry name" value="GGDEF"/>
    <property type="match status" value="1"/>
</dbReference>
<dbReference type="PANTHER" id="PTHR44757:SF2">
    <property type="entry name" value="BIOFILM ARCHITECTURE MAINTENANCE PROTEIN MBAA"/>
    <property type="match status" value="1"/>
</dbReference>
<comment type="caution">
    <text evidence="6">The sequence shown here is derived from an EMBL/GenBank/DDBJ whole genome shotgun (WGS) entry which is preliminary data.</text>
</comment>
<protein>
    <submittedName>
        <fullName evidence="6">EAL domain-containing protein</fullName>
    </submittedName>
</protein>
<dbReference type="PANTHER" id="PTHR44757">
    <property type="entry name" value="DIGUANYLATE CYCLASE DGCP"/>
    <property type="match status" value="1"/>
</dbReference>
<accession>A0ABU9BKP3</accession>
<feature type="domain" description="GGDEF" evidence="5">
    <location>
        <begin position="150"/>
        <end position="285"/>
    </location>
</feature>
<organism evidence="6 7">
    <name type="scientific">Ideonella lacteola</name>
    <dbReference type="NCBI Taxonomy" id="2984193"/>
    <lineage>
        <taxon>Bacteria</taxon>
        <taxon>Pseudomonadati</taxon>
        <taxon>Pseudomonadota</taxon>
        <taxon>Betaproteobacteria</taxon>
        <taxon>Burkholderiales</taxon>
        <taxon>Sphaerotilaceae</taxon>
        <taxon>Ideonella</taxon>
    </lineage>
</organism>
<dbReference type="InterPro" id="IPR029787">
    <property type="entry name" value="Nucleotide_cyclase"/>
</dbReference>
<dbReference type="Pfam" id="PF00563">
    <property type="entry name" value="EAL"/>
    <property type="match status" value="1"/>
</dbReference>
<dbReference type="Gene3D" id="3.20.20.450">
    <property type="entry name" value="EAL domain"/>
    <property type="match status" value="1"/>
</dbReference>
<sequence length="572" mass="61836">MTVLAVVAAGVLLPAAGMWWASPWIREHAGALLGLVAVQLALAAGGLSWVLDWRVLQPLARIKRHASAMAQPDARGAPRLNGLRPDELGELGRRLNQAHDRLDGLLAELENSNAELHRMAMVDQLTGLPNRRLFLELFDHSLAVAKRSQQTMALMFIDLDRFKHINDTLGHPAGDELLRALGQRLRQAMRGSDVVGRLSGDEFVALLPDVSGAEAVAQAALRMIHAIEQPVSLAHPPTKMQVSASIGIAQFPADGGSFDELLHHADQAMYRAKEAGRGRHVFYREPDPQASVPPGGDAELALALQRHELLLHYQPVFDTQTGRAIGAEALLRWQHPSRGLLAPARFIHRAEECGQIHALGEHALRSACKQLEAWKAAGLHAGSIAVNLSAGEFRHERLPRVLAHVMQDHHLAAGELELELSSHTMMSDPEFTQARVDELRELGISLVLDDVGSAMVSLSRLGQLHPAKLKIDAALVSRLPQDKDACATVHAIVQLARSLGVAVVASGVETEAQRDALTQAGCRWQQGFFFARPAPASNEPQWTTSAAPAASASSGDQRARAAASANSRSRPH</sequence>
<dbReference type="Gene3D" id="3.30.70.270">
    <property type="match status" value="1"/>
</dbReference>
<dbReference type="InterPro" id="IPR001633">
    <property type="entry name" value="EAL_dom"/>
</dbReference>
<proteinExistence type="predicted"/>
<dbReference type="SUPFAM" id="SSF55073">
    <property type="entry name" value="Nucleotide cyclase"/>
    <property type="match status" value="1"/>
</dbReference>
<name>A0ABU9BKP3_9BURK</name>
<keyword evidence="2" id="KW-0812">Transmembrane</keyword>
<evidence type="ECO:0000313" key="7">
    <source>
        <dbReference type="Proteomes" id="UP001371218"/>
    </source>
</evidence>
<keyword evidence="2" id="KW-0472">Membrane</keyword>
<dbReference type="EMBL" id="JBBUTG010000003">
    <property type="protein sequence ID" value="MEK8030411.1"/>
    <property type="molecule type" value="Genomic_DNA"/>
</dbReference>
<dbReference type="CDD" id="cd06225">
    <property type="entry name" value="HAMP"/>
    <property type="match status" value="1"/>
</dbReference>
<dbReference type="InterPro" id="IPR052155">
    <property type="entry name" value="Biofilm_reg_signaling"/>
</dbReference>
<feature type="domain" description="HAMP" evidence="4">
    <location>
        <begin position="53"/>
        <end position="107"/>
    </location>
</feature>
<evidence type="ECO:0000313" key="6">
    <source>
        <dbReference type="EMBL" id="MEK8030411.1"/>
    </source>
</evidence>
<dbReference type="SMART" id="SM00052">
    <property type="entry name" value="EAL"/>
    <property type="match status" value="1"/>
</dbReference>
<dbReference type="SUPFAM" id="SSF141868">
    <property type="entry name" value="EAL domain-like"/>
    <property type="match status" value="1"/>
</dbReference>
<dbReference type="Gene3D" id="6.10.340.10">
    <property type="match status" value="1"/>
</dbReference>
<feature type="transmembrane region" description="Helical" evidence="2">
    <location>
        <begin position="33"/>
        <end position="51"/>
    </location>
</feature>
<dbReference type="Pfam" id="PF00672">
    <property type="entry name" value="HAMP"/>
    <property type="match status" value="1"/>
</dbReference>
<dbReference type="PROSITE" id="PS50885">
    <property type="entry name" value="HAMP"/>
    <property type="match status" value="1"/>
</dbReference>
<reference evidence="6 7" key="1">
    <citation type="submission" date="2024-04" db="EMBL/GenBank/DDBJ databases">
        <title>Novel species of the genus Ideonella isolated from streams.</title>
        <authorList>
            <person name="Lu H."/>
        </authorList>
    </citation>
    <scope>NUCLEOTIDE SEQUENCE [LARGE SCALE GENOMIC DNA]</scope>
    <source>
        <strain evidence="6 7">DXS29W</strain>
    </source>
</reference>
<dbReference type="Proteomes" id="UP001371218">
    <property type="component" value="Unassembled WGS sequence"/>
</dbReference>
<evidence type="ECO:0000259" key="4">
    <source>
        <dbReference type="PROSITE" id="PS50885"/>
    </source>
</evidence>
<evidence type="ECO:0000256" key="1">
    <source>
        <dbReference type="SAM" id="MobiDB-lite"/>
    </source>
</evidence>
<feature type="region of interest" description="Disordered" evidence="1">
    <location>
        <begin position="534"/>
        <end position="572"/>
    </location>
</feature>
<gene>
    <name evidence="6" type="ORF">AACH06_06195</name>
</gene>
<evidence type="ECO:0000259" key="5">
    <source>
        <dbReference type="PROSITE" id="PS50887"/>
    </source>
</evidence>
<keyword evidence="7" id="KW-1185">Reference proteome</keyword>
<feature type="domain" description="EAL" evidence="3">
    <location>
        <begin position="293"/>
        <end position="547"/>
    </location>
</feature>